<dbReference type="EMBL" id="JAODUO010000125">
    <property type="protein sequence ID" value="KAK2188704.1"/>
    <property type="molecule type" value="Genomic_DNA"/>
</dbReference>
<protein>
    <recommendedName>
        <fullName evidence="7">CP-type G domain-containing protein</fullName>
    </recommendedName>
</protein>
<evidence type="ECO:0000256" key="2">
    <source>
        <dbReference type="ARBA" id="ARBA00022741"/>
    </source>
</evidence>
<dbReference type="PROSITE" id="PS51721">
    <property type="entry name" value="G_CP"/>
    <property type="match status" value="1"/>
</dbReference>
<name>A0AAD9UGN4_RIDPI</name>
<dbReference type="PRINTS" id="PR00326">
    <property type="entry name" value="GTP1OBG"/>
</dbReference>
<evidence type="ECO:0000259" key="7">
    <source>
        <dbReference type="PROSITE" id="PS51721"/>
    </source>
</evidence>
<reference evidence="8" key="1">
    <citation type="journal article" date="2023" name="Mol. Biol. Evol.">
        <title>Third-Generation Sequencing Reveals the Adaptive Role of the Epigenome in Three Deep-Sea Polychaetes.</title>
        <authorList>
            <person name="Perez M."/>
            <person name="Aroh O."/>
            <person name="Sun Y."/>
            <person name="Lan Y."/>
            <person name="Juniper S.K."/>
            <person name="Young C.R."/>
            <person name="Angers B."/>
            <person name="Qian P.Y."/>
        </authorList>
    </citation>
    <scope>NUCLEOTIDE SEQUENCE</scope>
    <source>
        <strain evidence="8">R07B-5</strain>
    </source>
</reference>
<dbReference type="PANTHER" id="PTHR11089:SF30">
    <property type="entry name" value="GUANINE NUCLEOTIDE-BINDING PROTEIN-LIKE 3 HOMOLOG"/>
    <property type="match status" value="1"/>
</dbReference>
<keyword evidence="5" id="KW-0539">Nucleus</keyword>
<dbReference type="GO" id="GO:0005730">
    <property type="term" value="C:nucleolus"/>
    <property type="evidence" value="ECO:0007669"/>
    <property type="project" value="TreeGrafter"/>
</dbReference>
<dbReference type="SUPFAM" id="SSF52540">
    <property type="entry name" value="P-loop containing nucleoside triphosphate hydrolases"/>
    <property type="match status" value="1"/>
</dbReference>
<dbReference type="Gene3D" id="1.10.1580.10">
    <property type="match status" value="1"/>
</dbReference>
<evidence type="ECO:0000313" key="8">
    <source>
        <dbReference type="EMBL" id="KAK2188704.1"/>
    </source>
</evidence>
<dbReference type="InterPro" id="IPR006073">
    <property type="entry name" value="GTP-bd"/>
</dbReference>
<keyword evidence="2" id="KW-0547">Nucleotide-binding</keyword>
<dbReference type="Proteomes" id="UP001209878">
    <property type="component" value="Unassembled WGS sequence"/>
</dbReference>
<evidence type="ECO:0000256" key="6">
    <source>
        <dbReference type="SAM" id="MobiDB-lite"/>
    </source>
</evidence>
<keyword evidence="4" id="KW-0342">GTP-binding</keyword>
<keyword evidence="9" id="KW-1185">Reference proteome</keyword>
<dbReference type="FunFam" id="1.10.1580.10:FF:000002">
    <property type="entry name" value="Guanine nucleotide-binding protein-like 3 (nucleolar)-like"/>
    <property type="match status" value="1"/>
</dbReference>
<dbReference type="Pfam" id="PF01926">
    <property type="entry name" value="MMR_HSR1"/>
    <property type="match status" value="1"/>
</dbReference>
<gene>
    <name evidence="8" type="ORF">NP493_124g01011</name>
</gene>
<dbReference type="FunFam" id="3.40.50.300:FF:000493">
    <property type="entry name" value="Guanine nucleotide-binding protein-like 3-like protein"/>
    <property type="match status" value="1"/>
</dbReference>
<dbReference type="Gene3D" id="3.40.50.300">
    <property type="entry name" value="P-loop containing nucleotide triphosphate hydrolases"/>
    <property type="match status" value="1"/>
</dbReference>
<feature type="compositionally biased region" description="Acidic residues" evidence="6">
    <location>
        <begin position="367"/>
        <end position="400"/>
    </location>
</feature>
<organism evidence="8 9">
    <name type="scientific">Ridgeia piscesae</name>
    <name type="common">Tubeworm</name>
    <dbReference type="NCBI Taxonomy" id="27915"/>
    <lineage>
        <taxon>Eukaryota</taxon>
        <taxon>Metazoa</taxon>
        <taxon>Spiralia</taxon>
        <taxon>Lophotrochozoa</taxon>
        <taxon>Annelida</taxon>
        <taxon>Polychaeta</taxon>
        <taxon>Sedentaria</taxon>
        <taxon>Canalipalpata</taxon>
        <taxon>Sabellida</taxon>
        <taxon>Siboglinidae</taxon>
        <taxon>Ridgeia</taxon>
    </lineage>
</organism>
<dbReference type="InterPro" id="IPR050755">
    <property type="entry name" value="TRAFAC_YlqF/YawG_RiboMat"/>
</dbReference>
<evidence type="ECO:0000256" key="5">
    <source>
        <dbReference type="ARBA" id="ARBA00023242"/>
    </source>
</evidence>
<dbReference type="GO" id="GO:0005525">
    <property type="term" value="F:GTP binding"/>
    <property type="evidence" value="ECO:0007669"/>
    <property type="project" value="UniProtKB-KW"/>
</dbReference>
<dbReference type="PANTHER" id="PTHR11089">
    <property type="entry name" value="GTP-BINDING PROTEIN-RELATED"/>
    <property type="match status" value="1"/>
</dbReference>
<evidence type="ECO:0000313" key="9">
    <source>
        <dbReference type="Proteomes" id="UP001209878"/>
    </source>
</evidence>
<sequence>MFQKAFVKEQSDTFSGGKAVESSLKAYYKEFKKVIDAADVILEVLDARDPLGSRCTQMEEAILSSGATKKLVLLLNKIDLVPKENVEAWLKYLRKELPTVAFKASTQSQKDNLSHSKVLLGNASEELRKSSCCLGASVLMKLLGNYCRNQDIKTTIRVGVVGFPNTGKSSVINSLKRSKACHVGAMPGVTKTMQEVQLDKHIKLLDCPGIVMALNGSDEQAILRNCVKLESLDDPVAPVAVILKRCSKEKMMLHYNIANYSDVNEFLALLARRQGRLKKHGVPDVNRAAKMMLQDWNLGRITFYTEPPEEHTACSHLSAEIVTQLGKEFNIDDLLKDEQDTLKDLRAKSVTDMVVDSLGPAPAKLDDDSDMEDDEEEEDDAESDDDKMDTILEEEEEDIPEEKGLKKTTVVMPTETRSRRSSCSNTSEKPVKSEQQSTLARQGLLQLNKERKKDFKKMLKNRKRADVVAGQLSDALTDAFGGLGEAGLGDDDDYDFSTDFR</sequence>
<evidence type="ECO:0000256" key="3">
    <source>
        <dbReference type="ARBA" id="ARBA00023054"/>
    </source>
</evidence>
<dbReference type="InterPro" id="IPR030378">
    <property type="entry name" value="G_CP_dom"/>
</dbReference>
<dbReference type="InterPro" id="IPR023179">
    <property type="entry name" value="GTP-bd_ortho_bundle_sf"/>
</dbReference>
<feature type="compositionally biased region" description="Acidic residues" evidence="6">
    <location>
        <begin position="488"/>
        <end position="501"/>
    </location>
</feature>
<keyword evidence="3" id="KW-0175">Coiled coil</keyword>
<dbReference type="InterPro" id="IPR027417">
    <property type="entry name" value="P-loop_NTPase"/>
</dbReference>
<comment type="subcellular location">
    <subcellularLocation>
        <location evidence="1">Nucleus</location>
    </subcellularLocation>
</comment>
<dbReference type="AlphaFoldDB" id="A0AAD9UGN4"/>
<proteinExistence type="predicted"/>
<dbReference type="CDD" id="cd04178">
    <property type="entry name" value="Nucleostemin_like"/>
    <property type="match status" value="1"/>
</dbReference>
<evidence type="ECO:0000256" key="1">
    <source>
        <dbReference type="ARBA" id="ARBA00004123"/>
    </source>
</evidence>
<accession>A0AAD9UGN4</accession>
<feature type="domain" description="CP-type G" evidence="7">
    <location>
        <begin position="28"/>
        <end position="213"/>
    </location>
</feature>
<feature type="region of interest" description="Disordered" evidence="6">
    <location>
        <begin position="353"/>
        <end position="446"/>
    </location>
</feature>
<evidence type="ECO:0000256" key="4">
    <source>
        <dbReference type="ARBA" id="ARBA00023134"/>
    </source>
</evidence>
<comment type="caution">
    <text evidence="8">The sequence shown here is derived from an EMBL/GenBank/DDBJ whole genome shotgun (WGS) entry which is preliminary data.</text>
</comment>
<feature type="region of interest" description="Disordered" evidence="6">
    <location>
        <begin position="482"/>
        <end position="501"/>
    </location>
</feature>